<sequence>MSSLLPPESFNADLGQQWIEFLSTTLISFGPRREAFLVKRARCLDDVWTALSSAARELGLSASTMVPCPPQFLLVGPSGHSMEIPAHVESPEARTGSVPEAIGSPGGVDGMAFSPHISMHVDPASTMHAAPTEPLLSSLLSTDQNVEAPPPVSEARGAIPGKMM</sequence>
<keyword evidence="3" id="KW-1185">Reference proteome</keyword>
<organism evidence="2 3">
    <name type="scientific">Colocasia esculenta</name>
    <name type="common">Wild taro</name>
    <name type="synonym">Arum esculentum</name>
    <dbReference type="NCBI Taxonomy" id="4460"/>
    <lineage>
        <taxon>Eukaryota</taxon>
        <taxon>Viridiplantae</taxon>
        <taxon>Streptophyta</taxon>
        <taxon>Embryophyta</taxon>
        <taxon>Tracheophyta</taxon>
        <taxon>Spermatophyta</taxon>
        <taxon>Magnoliopsida</taxon>
        <taxon>Liliopsida</taxon>
        <taxon>Araceae</taxon>
        <taxon>Aroideae</taxon>
        <taxon>Colocasieae</taxon>
        <taxon>Colocasia</taxon>
    </lineage>
</organism>
<evidence type="ECO:0000313" key="2">
    <source>
        <dbReference type="EMBL" id="MQL69441.1"/>
    </source>
</evidence>
<dbReference type="Proteomes" id="UP000652761">
    <property type="component" value="Unassembled WGS sequence"/>
</dbReference>
<proteinExistence type="predicted"/>
<evidence type="ECO:0000256" key="1">
    <source>
        <dbReference type="SAM" id="MobiDB-lite"/>
    </source>
</evidence>
<evidence type="ECO:0000313" key="3">
    <source>
        <dbReference type="Proteomes" id="UP000652761"/>
    </source>
</evidence>
<dbReference type="EMBL" id="NMUH01000037">
    <property type="protein sequence ID" value="MQL69441.1"/>
    <property type="molecule type" value="Genomic_DNA"/>
</dbReference>
<feature type="region of interest" description="Disordered" evidence="1">
    <location>
        <begin position="143"/>
        <end position="164"/>
    </location>
</feature>
<protein>
    <submittedName>
        <fullName evidence="2">Uncharacterized protein</fullName>
    </submittedName>
</protein>
<accession>A0A843TFE0</accession>
<gene>
    <name evidence="2" type="ORF">Taro_001745</name>
</gene>
<name>A0A843TFE0_COLES</name>
<dbReference type="AlphaFoldDB" id="A0A843TFE0"/>
<reference evidence="2" key="1">
    <citation type="submission" date="2017-07" db="EMBL/GenBank/DDBJ databases">
        <title>Taro Niue Genome Assembly and Annotation.</title>
        <authorList>
            <person name="Atibalentja N."/>
            <person name="Keating K."/>
            <person name="Fields C.J."/>
        </authorList>
    </citation>
    <scope>NUCLEOTIDE SEQUENCE</scope>
    <source>
        <strain evidence="2">Niue_2</strain>
        <tissue evidence="2">Leaf</tissue>
    </source>
</reference>
<comment type="caution">
    <text evidence="2">The sequence shown here is derived from an EMBL/GenBank/DDBJ whole genome shotgun (WGS) entry which is preliminary data.</text>
</comment>